<dbReference type="VEuPathDB" id="VectorBase:CSON014770"/>
<keyword evidence="1" id="KW-0433">Leucine-rich repeat</keyword>
<feature type="compositionally biased region" description="Low complexity" evidence="3">
    <location>
        <begin position="571"/>
        <end position="592"/>
    </location>
</feature>
<dbReference type="InterPro" id="IPR000483">
    <property type="entry name" value="Cys-rich_flank_reg_C"/>
</dbReference>
<reference evidence="6" key="1">
    <citation type="submission" date="2018-07" db="EMBL/GenBank/DDBJ databases">
        <authorList>
            <person name="Quirk P.G."/>
            <person name="Krulwich T.A."/>
        </authorList>
    </citation>
    <scope>NUCLEOTIDE SEQUENCE</scope>
</reference>
<evidence type="ECO:0000256" key="2">
    <source>
        <dbReference type="ARBA" id="ARBA00022729"/>
    </source>
</evidence>
<dbReference type="InterPro" id="IPR001611">
    <property type="entry name" value="Leu-rich_rpt"/>
</dbReference>
<feature type="compositionally biased region" description="Polar residues" evidence="3">
    <location>
        <begin position="525"/>
        <end position="541"/>
    </location>
</feature>
<feature type="compositionally biased region" description="Acidic residues" evidence="3">
    <location>
        <begin position="426"/>
        <end position="446"/>
    </location>
</feature>
<dbReference type="AlphaFoldDB" id="A0A336LMK1"/>
<accession>A0A336LMK1</accession>
<keyword evidence="4" id="KW-1133">Transmembrane helix</keyword>
<feature type="domain" description="LRRCT" evidence="5">
    <location>
        <begin position="336"/>
        <end position="385"/>
    </location>
</feature>
<evidence type="ECO:0000313" key="6">
    <source>
        <dbReference type="EMBL" id="SSX19474.1"/>
    </source>
</evidence>
<feature type="compositionally biased region" description="Acidic residues" evidence="3">
    <location>
        <begin position="593"/>
        <end position="606"/>
    </location>
</feature>
<dbReference type="SUPFAM" id="SSF52075">
    <property type="entry name" value="Outer arm dynein light chain 1"/>
    <property type="match status" value="1"/>
</dbReference>
<feature type="compositionally biased region" description="Basic and acidic residues" evidence="3">
    <location>
        <begin position="839"/>
        <end position="852"/>
    </location>
</feature>
<name>A0A336LMK1_CULSO</name>
<evidence type="ECO:0000256" key="3">
    <source>
        <dbReference type="SAM" id="MobiDB-lite"/>
    </source>
</evidence>
<dbReference type="EMBL" id="UFQT01000086">
    <property type="protein sequence ID" value="SSX19474.1"/>
    <property type="molecule type" value="Genomic_DNA"/>
</dbReference>
<keyword evidence="2" id="KW-0732">Signal</keyword>
<evidence type="ECO:0000256" key="1">
    <source>
        <dbReference type="ARBA" id="ARBA00022614"/>
    </source>
</evidence>
<dbReference type="InterPro" id="IPR050328">
    <property type="entry name" value="Dev_Immune_Receptor"/>
</dbReference>
<proteinExistence type="predicted"/>
<dbReference type="PANTHER" id="PTHR24373:SF275">
    <property type="entry name" value="TIR DOMAIN-CONTAINING PROTEIN"/>
    <property type="match status" value="1"/>
</dbReference>
<feature type="compositionally biased region" description="Basic and acidic residues" evidence="3">
    <location>
        <begin position="752"/>
        <end position="765"/>
    </location>
</feature>
<dbReference type="InterPro" id="IPR032675">
    <property type="entry name" value="LRR_dom_sf"/>
</dbReference>
<feature type="compositionally biased region" description="Acidic residues" evidence="3">
    <location>
        <begin position="484"/>
        <end position="495"/>
    </location>
</feature>
<feature type="compositionally biased region" description="Low complexity" evidence="3">
    <location>
        <begin position="853"/>
        <end position="862"/>
    </location>
</feature>
<gene>
    <name evidence="6" type="primary">CSON014770</name>
</gene>
<evidence type="ECO:0000259" key="5">
    <source>
        <dbReference type="SMART" id="SM00082"/>
    </source>
</evidence>
<dbReference type="SMART" id="SM00082">
    <property type="entry name" value="LRRCT"/>
    <property type="match status" value="1"/>
</dbReference>
<evidence type="ECO:0000256" key="4">
    <source>
        <dbReference type="SAM" id="Phobius"/>
    </source>
</evidence>
<dbReference type="PROSITE" id="PS51450">
    <property type="entry name" value="LRR"/>
    <property type="match status" value="1"/>
</dbReference>
<dbReference type="PANTHER" id="PTHR24373">
    <property type="entry name" value="SLIT RELATED LEUCINE-RICH REPEAT NEURONAL PROTEIN"/>
    <property type="match status" value="1"/>
</dbReference>
<dbReference type="Pfam" id="PF00560">
    <property type="entry name" value="LRR_1"/>
    <property type="match status" value="1"/>
</dbReference>
<feature type="compositionally biased region" description="Acidic residues" evidence="3">
    <location>
        <begin position="543"/>
        <end position="552"/>
    </location>
</feature>
<keyword evidence="4" id="KW-0472">Membrane</keyword>
<feature type="transmembrane region" description="Helical" evidence="4">
    <location>
        <begin position="721"/>
        <end position="740"/>
    </location>
</feature>
<organism evidence="6">
    <name type="scientific">Culicoides sonorensis</name>
    <name type="common">Biting midge</name>
    <dbReference type="NCBI Taxonomy" id="179676"/>
    <lineage>
        <taxon>Eukaryota</taxon>
        <taxon>Metazoa</taxon>
        <taxon>Ecdysozoa</taxon>
        <taxon>Arthropoda</taxon>
        <taxon>Hexapoda</taxon>
        <taxon>Insecta</taxon>
        <taxon>Pterygota</taxon>
        <taxon>Neoptera</taxon>
        <taxon>Endopterygota</taxon>
        <taxon>Diptera</taxon>
        <taxon>Nematocera</taxon>
        <taxon>Chironomoidea</taxon>
        <taxon>Ceratopogonidae</taxon>
        <taxon>Ceratopogoninae</taxon>
        <taxon>Culicoides</taxon>
        <taxon>Monoculicoides</taxon>
    </lineage>
</organism>
<keyword evidence="4" id="KW-0812">Transmembrane</keyword>
<dbReference type="Gene3D" id="3.80.10.10">
    <property type="entry name" value="Ribonuclease Inhibitor"/>
    <property type="match status" value="2"/>
</dbReference>
<protein>
    <submittedName>
        <fullName evidence="6">CSON014770 protein</fullName>
    </submittedName>
</protein>
<feature type="compositionally biased region" description="Basic and acidic residues" evidence="3">
    <location>
        <begin position="496"/>
        <end position="520"/>
    </location>
</feature>
<feature type="region of interest" description="Disordered" evidence="3">
    <location>
        <begin position="415"/>
        <end position="633"/>
    </location>
</feature>
<dbReference type="GO" id="GO:0071944">
    <property type="term" value="C:cell periphery"/>
    <property type="evidence" value="ECO:0007669"/>
    <property type="project" value="UniProtKB-ARBA"/>
</dbReference>
<feature type="region of interest" description="Disordered" evidence="3">
    <location>
        <begin position="746"/>
        <end position="765"/>
    </location>
</feature>
<feature type="compositionally biased region" description="Polar residues" evidence="3">
    <location>
        <begin position="607"/>
        <end position="627"/>
    </location>
</feature>
<feature type="region of interest" description="Disordered" evidence="3">
    <location>
        <begin position="773"/>
        <end position="912"/>
    </location>
</feature>
<feature type="compositionally biased region" description="Acidic residues" evidence="3">
    <location>
        <begin position="454"/>
        <end position="477"/>
    </location>
</feature>
<feature type="compositionally biased region" description="Polar residues" evidence="3">
    <location>
        <begin position="798"/>
        <end position="821"/>
    </location>
</feature>
<sequence length="985" mass="109846">MASSSSNYLEIPNNKKQQEIAGSLDDDDHSFIILSSSGAASLSSYERDAEFINHNPTIQFDDSDVETMINSELDDKTNDFNSIPEICRSLIETIQPGAKITAEDDYSNTLKGSLEDIITNFNKFKGQIIPDHLKDTEDVLKSHFELKRELLERSKEVLNLKKLNEKLREENSATIKMKFQQKCLLLIVTFVTFTYINAMPSSYDTNTSYCPAGCACNLTLKHAKCSTLAGLIRFNGTSNFESLDLSNNSLRKITSHLDKFTSLQKLDLSGNRLSEVNKLPKGIEDLNLSGNRITSAKLSKIPKSVVNLNLTDNHITYVPHSIMTLKYLRRLELSGNPINCTCDTLAVRNWLKAQHVWSDRHITCMAPLKFKGRPWLQMKQAEVCEVKVATKKSISTGSKYNWDEIEKNDNELMQRDGYAEGSGGAGDDDTILDPEDYDYDKEDEASNEPIKPEVDEEEPEKQDPVIDEEKEDSVIDEVDNKQDVDEEKEDPVVDEVDSKPETDEEKKDPVIDEVENEHLIPVKSEPSTTEATHPSSDSPNVQEYDDEDEDYEGSGSSADNIPLIGVSIEQSTTEASTTEPSSTSVSAVSEPVETTDDDDDYADDTEGSGSDISVLTPLQSSSTTESDITFEPETTEATFEVSEAMDEDAEQSTLPDLNIFDEKLGMSSTTEEPTSDDGAVVRAGLDVDSDTERVEVLEEGSTDQEKANVMQAKSDDSKNTFILLGVLGALLIGLIVYVAIKDKSGKRNRRNNKSDVETGPGREMKEMNKDLLGKEKGKNGHHPHNNHNSTIPEKSPLIHSNSNSEKPQNGHSFPAVSPNNIDTDDAPLNNSSPMSTFKPIKEPVNENVHDEPNNNNPQNGDIPEVHAPNTTQQPEPVVNTPKRYSPVYTPRTPKLGNNQHLSDPKYSPVYSPETGRVKIKATEMPRPKTPVLVTRTKSSAGDYITTTEERHEYCNSYLPIFYLKTRFKYKKKKKNKIKIKFSQIR</sequence>